<evidence type="ECO:0000313" key="3">
    <source>
        <dbReference type="EMBL" id="GLB33734.1"/>
    </source>
</evidence>
<dbReference type="EMBL" id="BRPK01000001">
    <property type="protein sequence ID" value="GLB33734.1"/>
    <property type="molecule type" value="Genomic_DNA"/>
</dbReference>
<organism evidence="3 4">
    <name type="scientific">Lyophyllum shimeji</name>
    <name type="common">Hon-shimeji</name>
    <name type="synonym">Tricholoma shimeji</name>
    <dbReference type="NCBI Taxonomy" id="47721"/>
    <lineage>
        <taxon>Eukaryota</taxon>
        <taxon>Fungi</taxon>
        <taxon>Dikarya</taxon>
        <taxon>Basidiomycota</taxon>
        <taxon>Agaricomycotina</taxon>
        <taxon>Agaricomycetes</taxon>
        <taxon>Agaricomycetidae</taxon>
        <taxon>Agaricales</taxon>
        <taxon>Tricholomatineae</taxon>
        <taxon>Lyophyllaceae</taxon>
        <taxon>Lyophyllum</taxon>
    </lineage>
</organism>
<evidence type="ECO:0000256" key="1">
    <source>
        <dbReference type="SAM" id="MobiDB-lite"/>
    </source>
</evidence>
<feature type="region of interest" description="Disordered" evidence="1">
    <location>
        <begin position="64"/>
        <end position="181"/>
    </location>
</feature>
<dbReference type="Proteomes" id="UP001063166">
    <property type="component" value="Unassembled WGS sequence"/>
</dbReference>
<feature type="compositionally biased region" description="Basic and acidic residues" evidence="1">
    <location>
        <begin position="25"/>
        <end position="36"/>
    </location>
</feature>
<feature type="compositionally biased region" description="Low complexity" evidence="1">
    <location>
        <begin position="154"/>
        <end position="166"/>
    </location>
</feature>
<dbReference type="SUPFAM" id="SSF101931">
    <property type="entry name" value="Pym (Within the bgcn gene intron protein, WIBG), N-terminal domain"/>
    <property type="match status" value="1"/>
</dbReference>
<dbReference type="Pfam" id="PF09282">
    <property type="entry name" value="Mago-bind"/>
    <property type="match status" value="1"/>
</dbReference>
<dbReference type="GO" id="GO:0003723">
    <property type="term" value="F:RNA binding"/>
    <property type="evidence" value="ECO:0007669"/>
    <property type="project" value="TreeGrafter"/>
</dbReference>
<accession>A0A9P3PDY9</accession>
<sequence length="181" mass="19589">MSRPPIHPEQTVAGIAIDPQTLERVIPESKRPDGSVRKQIKIRPGFTPQEDVRRFRGTRQAQMDANALPKGHIVGWAPPPQSNASSANGKPMSKSAKKNAKRKEKREEEKKKTVVPDSWEDEEEESGVAKVTAVSETKVEGTSSAPAQTKAESKPANPSGPSGAPPKVDELSSKLEKLAVK</sequence>
<comment type="caution">
    <text evidence="3">The sequence shown here is derived from an EMBL/GenBank/DDBJ whole genome shotgun (WGS) entry which is preliminary data.</text>
</comment>
<dbReference type="GO" id="GO:0005737">
    <property type="term" value="C:cytoplasm"/>
    <property type="evidence" value="ECO:0007669"/>
    <property type="project" value="TreeGrafter"/>
</dbReference>
<dbReference type="GO" id="GO:0035145">
    <property type="term" value="C:exon-exon junction complex"/>
    <property type="evidence" value="ECO:0007669"/>
    <property type="project" value="TreeGrafter"/>
</dbReference>
<reference evidence="3" key="1">
    <citation type="submission" date="2022-07" db="EMBL/GenBank/DDBJ databases">
        <title>The genome of Lyophyllum shimeji provides insight into the initial evolution of ectomycorrhizal fungal genome.</title>
        <authorList>
            <person name="Kobayashi Y."/>
            <person name="Shibata T."/>
            <person name="Hirakawa H."/>
            <person name="Shigenobu S."/>
            <person name="Nishiyama T."/>
            <person name="Yamada A."/>
            <person name="Hasebe M."/>
            <person name="Kawaguchi M."/>
        </authorList>
    </citation>
    <scope>NUCLEOTIDE SEQUENCE</scope>
    <source>
        <strain evidence="3">AT787</strain>
    </source>
</reference>
<feature type="domain" description="WIBG Mago-binding" evidence="2">
    <location>
        <begin position="22"/>
        <end position="48"/>
    </location>
</feature>
<dbReference type="AlphaFoldDB" id="A0A9P3PDY9"/>
<feature type="compositionally biased region" description="Basic and acidic residues" evidence="1">
    <location>
        <begin position="105"/>
        <end position="114"/>
    </location>
</feature>
<name>A0A9P3PDY9_LYOSH</name>
<dbReference type="PANTHER" id="PTHR22959:SF0">
    <property type="entry name" value="PARTNER OF Y14 AND MAGO"/>
    <property type="match status" value="1"/>
</dbReference>
<feature type="region of interest" description="Disordered" evidence="1">
    <location>
        <begin position="1"/>
        <end position="38"/>
    </location>
</feature>
<dbReference type="SMART" id="SM01273">
    <property type="entry name" value="Mago-bind"/>
    <property type="match status" value="1"/>
</dbReference>
<dbReference type="InterPro" id="IPR039333">
    <property type="entry name" value="PYM1"/>
</dbReference>
<protein>
    <submittedName>
        <fullName evidence="3">Mago binding protein</fullName>
    </submittedName>
</protein>
<feature type="compositionally biased region" description="Basic and acidic residues" evidence="1">
    <location>
        <begin position="167"/>
        <end position="181"/>
    </location>
</feature>
<evidence type="ECO:0000259" key="2">
    <source>
        <dbReference type="SMART" id="SM01273"/>
    </source>
</evidence>
<evidence type="ECO:0000313" key="4">
    <source>
        <dbReference type="Proteomes" id="UP001063166"/>
    </source>
</evidence>
<feature type="compositionally biased region" description="Basic residues" evidence="1">
    <location>
        <begin position="95"/>
        <end position="104"/>
    </location>
</feature>
<dbReference type="OrthoDB" id="21625at2759"/>
<dbReference type="GO" id="GO:1903259">
    <property type="term" value="P:exon-exon junction complex disassembly"/>
    <property type="evidence" value="ECO:0007669"/>
    <property type="project" value="InterPro"/>
</dbReference>
<dbReference type="InterPro" id="IPR015362">
    <property type="entry name" value="WIBG_mago-bd"/>
</dbReference>
<dbReference type="PANTHER" id="PTHR22959">
    <property type="entry name" value="PYM PROTEIN"/>
    <property type="match status" value="1"/>
</dbReference>
<dbReference type="InterPro" id="IPR036348">
    <property type="entry name" value="WIBG_N_sf"/>
</dbReference>
<keyword evidence="4" id="KW-1185">Reference proteome</keyword>
<proteinExistence type="predicted"/>
<gene>
    <name evidence="3" type="ORF">LshimejAT787_0106180</name>
</gene>